<proteinExistence type="predicted"/>
<keyword evidence="5" id="KW-0808">Transferase</keyword>
<evidence type="ECO:0000313" key="6">
    <source>
        <dbReference type="Proteomes" id="UP000240912"/>
    </source>
</evidence>
<keyword evidence="6" id="KW-1185">Reference proteome</keyword>
<gene>
    <name evidence="5" type="ORF">C7T94_11775</name>
</gene>
<dbReference type="Gene3D" id="3.40.50.300">
    <property type="entry name" value="P-loop containing nucleotide triphosphate hydrolases"/>
    <property type="match status" value="1"/>
</dbReference>
<evidence type="ECO:0000256" key="1">
    <source>
        <dbReference type="ARBA" id="ARBA00022741"/>
    </source>
</evidence>
<feature type="transmembrane region" description="Helical" evidence="3">
    <location>
        <begin position="21"/>
        <end position="43"/>
    </location>
</feature>
<reference evidence="5 6" key="1">
    <citation type="submission" date="2018-03" db="EMBL/GenBank/DDBJ databases">
        <authorList>
            <person name="Keele B.F."/>
        </authorList>
    </citation>
    <scope>NUCLEOTIDE SEQUENCE [LARGE SCALE GENOMIC DNA]</scope>
    <source>
        <strain evidence="5 6">YL28-9</strain>
    </source>
</reference>
<evidence type="ECO:0000256" key="3">
    <source>
        <dbReference type="SAM" id="Phobius"/>
    </source>
</evidence>
<dbReference type="InterPro" id="IPR027417">
    <property type="entry name" value="P-loop_NTPase"/>
</dbReference>
<dbReference type="NCBIfam" id="TIGR01007">
    <property type="entry name" value="eps_fam"/>
    <property type="match status" value="1"/>
</dbReference>
<keyword evidence="3" id="KW-0472">Membrane</keyword>
<dbReference type="GO" id="GO:0005886">
    <property type="term" value="C:plasma membrane"/>
    <property type="evidence" value="ECO:0007669"/>
    <property type="project" value="TreeGrafter"/>
</dbReference>
<dbReference type="CDD" id="cd05387">
    <property type="entry name" value="BY-kinase"/>
    <property type="match status" value="1"/>
</dbReference>
<keyword evidence="3" id="KW-1133">Transmembrane helix</keyword>
<sequence>MAFQQQNKMQKQDLMTQLLHYAGYWRLFFLCLVLGLCGSYMYMQLTVPQYKIKSTLLVLEDTKGDGMLKGTAFSDLNMFKSSSTVDNEMEVIRSRDLIYKVLSRLSLQTSYYTKPLLLKREVYATNSPLRVETFKLTEAAYKKELRLETIDDLRFRLTDGKYSGVFRFGEQVSRPAYQIRVSKSKKFRNNSPDLFVKFSDLRVLAEAYSISKLVVLPVVKDANTIVLSLVDPLPQRGLDVLNTLIELYNNENVEKRNLIAINTIRFIDKKLAFLSGDLSGVEADVENYKRSNRITELSADAQQSLASSGDYSQQLAETEVQLELVQSLLSYLGDSGNSFTMVPTTLGLKDPTLLNLMEKYNNLQVERERLLRTNRIDNPLVANISEQLAGLKRSLTENLQVIRKGLALERNGFMRKSRQFEAQLSNVPVVERGLLERSRVQGVKTSIYHYLLQKREETELSLSATIPTSQVIDRPAYSAIPVKPRGQLVYLLGLMAGFAVPLSFVRLKSRFNTKVSVFTDVEAVSGNVKVLGELTHKAIAGPIVVHRDKTTTISELFRYIRNNLQFLNGNQRNQVLLVTSCAQGEGKTFFSVNLGITLSLVDKKVVLLEFDLRKPDLLKDIKMTNEYGLADYLAGDKLSVSDILQPVSGSPNLWAIGCGKIPRNPSELLLSNRIGELFEDLKSRFDYIIVDTSPVGQVSDAFSLAGFADSSIYVVRYNYTNISDLRVLEDIYTHDRLRNPMVVFNDAKKENRISRYGHYGYN</sequence>
<accession>A0A2T3HLH8</accession>
<name>A0A2T3HLH8_9SPHI</name>
<dbReference type="AlphaFoldDB" id="A0A2T3HLH8"/>
<keyword evidence="1" id="KW-0547">Nucleotide-binding</keyword>
<dbReference type="SUPFAM" id="SSF52540">
    <property type="entry name" value="P-loop containing nucleoside triphosphate hydrolases"/>
    <property type="match status" value="1"/>
</dbReference>
<dbReference type="GO" id="GO:0005524">
    <property type="term" value="F:ATP binding"/>
    <property type="evidence" value="ECO:0007669"/>
    <property type="project" value="UniProtKB-KW"/>
</dbReference>
<dbReference type="InterPro" id="IPR005702">
    <property type="entry name" value="Wzc-like_C"/>
</dbReference>
<keyword evidence="2" id="KW-0067">ATP-binding</keyword>
<dbReference type="Proteomes" id="UP000240912">
    <property type="component" value="Unassembled WGS sequence"/>
</dbReference>
<protein>
    <submittedName>
        <fullName evidence="5">Tyrosine protein kinase</fullName>
    </submittedName>
</protein>
<dbReference type="InterPro" id="IPR032807">
    <property type="entry name" value="GNVR"/>
</dbReference>
<feature type="domain" description="Tyrosine-protein kinase G-rich" evidence="4">
    <location>
        <begin position="438"/>
        <end position="508"/>
    </location>
</feature>
<dbReference type="Pfam" id="PF13807">
    <property type="entry name" value="GNVR"/>
    <property type="match status" value="1"/>
</dbReference>
<dbReference type="PANTHER" id="PTHR32309">
    <property type="entry name" value="TYROSINE-PROTEIN KINASE"/>
    <property type="match status" value="1"/>
</dbReference>
<dbReference type="EMBL" id="PYLS01000005">
    <property type="protein sequence ID" value="PST83263.1"/>
    <property type="molecule type" value="Genomic_DNA"/>
</dbReference>
<keyword evidence="5" id="KW-0418">Kinase</keyword>
<dbReference type="InterPro" id="IPR050445">
    <property type="entry name" value="Bact_polysacc_biosynth/exp"/>
</dbReference>
<evidence type="ECO:0000256" key="2">
    <source>
        <dbReference type="ARBA" id="ARBA00022840"/>
    </source>
</evidence>
<dbReference type="OrthoDB" id="9794577at2"/>
<dbReference type="PANTHER" id="PTHR32309:SF13">
    <property type="entry name" value="FERRIC ENTEROBACTIN TRANSPORT PROTEIN FEPE"/>
    <property type="match status" value="1"/>
</dbReference>
<keyword evidence="3" id="KW-0812">Transmembrane</keyword>
<evidence type="ECO:0000259" key="4">
    <source>
        <dbReference type="Pfam" id="PF13807"/>
    </source>
</evidence>
<dbReference type="GO" id="GO:0004713">
    <property type="term" value="F:protein tyrosine kinase activity"/>
    <property type="evidence" value="ECO:0007669"/>
    <property type="project" value="TreeGrafter"/>
</dbReference>
<evidence type="ECO:0000313" key="5">
    <source>
        <dbReference type="EMBL" id="PST83263.1"/>
    </source>
</evidence>
<comment type="caution">
    <text evidence="5">The sequence shown here is derived from an EMBL/GenBank/DDBJ whole genome shotgun (WGS) entry which is preliminary data.</text>
</comment>
<organism evidence="5 6">
    <name type="scientific">Pedobacter yulinensis</name>
    <dbReference type="NCBI Taxonomy" id="2126353"/>
    <lineage>
        <taxon>Bacteria</taxon>
        <taxon>Pseudomonadati</taxon>
        <taxon>Bacteroidota</taxon>
        <taxon>Sphingobacteriia</taxon>
        <taxon>Sphingobacteriales</taxon>
        <taxon>Sphingobacteriaceae</taxon>
        <taxon>Pedobacter</taxon>
    </lineage>
</organism>